<dbReference type="Proteomes" id="UP001234178">
    <property type="component" value="Unassembled WGS sequence"/>
</dbReference>
<organism evidence="1 2">
    <name type="scientific">Daphnia magna</name>
    <dbReference type="NCBI Taxonomy" id="35525"/>
    <lineage>
        <taxon>Eukaryota</taxon>
        <taxon>Metazoa</taxon>
        <taxon>Ecdysozoa</taxon>
        <taxon>Arthropoda</taxon>
        <taxon>Crustacea</taxon>
        <taxon>Branchiopoda</taxon>
        <taxon>Diplostraca</taxon>
        <taxon>Cladocera</taxon>
        <taxon>Anomopoda</taxon>
        <taxon>Daphniidae</taxon>
        <taxon>Daphnia</taxon>
    </lineage>
</organism>
<evidence type="ECO:0000313" key="1">
    <source>
        <dbReference type="EMBL" id="KAK4020507.1"/>
    </source>
</evidence>
<name>A0ABR0A5T5_9CRUS</name>
<proteinExistence type="predicted"/>
<reference evidence="1 2" key="1">
    <citation type="journal article" date="2023" name="Nucleic Acids Res.">
        <title>The hologenome of Daphnia magna reveals possible DNA methylation and microbiome-mediated evolution of the host genome.</title>
        <authorList>
            <person name="Chaturvedi A."/>
            <person name="Li X."/>
            <person name="Dhandapani V."/>
            <person name="Marshall H."/>
            <person name="Kissane S."/>
            <person name="Cuenca-Cambronero M."/>
            <person name="Asole G."/>
            <person name="Calvet F."/>
            <person name="Ruiz-Romero M."/>
            <person name="Marangio P."/>
            <person name="Guigo R."/>
            <person name="Rago D."/>
            <person name="Mirbahai L."/>
            <person name="Eastwood N."/>
            <person name="Colbourne J.K."/>
            <person name="Zhou J."/>
            <person name="Mallon E."/>
            <person name="Orsini L."/>
        </authorList>
    </citation>
    <scope>NUCLEOTIDE SEQUENCE [LARGE SCALE GENOMIC DNA]</scope>
    <source>
        <strain evidence="1">LRV0_1</strain>
    </source>
</reference>
<sequence>MENFQSRKIYKSKLQNPNPKKWSIGRMSDWNAGDPSSILGSYRSFIGERLITYLNGSSMGIRTAITRASSYYHSNSSGDAFRTELRCTSSTFKA</sequence>
<protein>
    <submittedName>
        <fullName evidence="1">Uncharacterized protein</fullName>
    </submittedName>
</protein>
<evidence type="ECO:0000313" key="2">
    <source>
        <dbReference type="Proteomes" id="UP001234178"/>
    </source>
</evidence>
<dbReference type="EMBL" id="JAOYFB010000036">
    <property type="protein sequence ID" value="KAK4020507.1"/>
    <property type="molecule type" value="Genomic_DNA"/>
</dbReference>
<comment type="caution">
    <text evidence="1">The sequence shown here is derived from an EMBL/GenBank/DDBJ whole genome shotgun (WGS) entry which is preliminary data.</text>
</comment>
<accession>A0ABR0A5T5</accession>
<keyword evidence="2" id="KW-1185">Reference proteome</keyword>
<gene>
    <name evidence="1" type="ORF">OUZ56_002475</name>
</gene>